<name>A0A8X6VZQ5_TRICX</name>
<dbReference type="EMBL" id="BMAU01021371">
    <property type="protein sequence ID" value="GFY25435.1"/>
    <property type="molecule type" value="Genomic_DNA"/>
</dbReference>
<gene>
    <name evidence="1" type="primary">AVEN_22160_1</name>
    <name evidence="1" type="ORF">TNCV_2485551</name>
</gene>
<reference evidence="1" key="1">
    <citation type="submission" date="2020-08" db="EMBL/GenBank/DDBJ databases">
        <title>Multicomponent nature underlies the extraordinary mechanical properties of spider dragline silk.</title>
        <authorList>
            <person name="Kono N."/>
            <person name="Nakamura H."/>
            <person name="Mori M."/>
            <person name="Yoshida Y."/>
            <person name="Ohtoshi R."/>
            <person name="Malay A.D."/>
            <person name="Moran D.A.P."/>
            <person name="Tomita M."/>
            <person name="Numata K."/>
            <person name="Arakawa K."/>
        </authorList>
    </citation>
    <scope>NUCLEOTIDE SEQUENCE</scope>
</reference>
<sequence length="375" mass="41988">MTAYQTPNHNQVTRLTADLTPYSPKTALHGKGERTYNPLALGDVHVYQNTTTNSEVWILEIVLQLTSKIGVITRDSEESPFSQIVSFILNIGAVEPHHLSQCLDPADDLDEVFFHPELPVHVNKQTDLPAYLKQLALERIGDTPIDIVQVYTDGSRDHYYRSGSGIYIKSQDYILRIQRRNPDGCSVFRSELIAIDEALGSLASLPNGKEIWILSDSRSAIQHLSNWQSWIPSHIDLERNEVADTLAKAGACEVPEPSAPLAFLEIFSRTKHQNKTAWITPRALLVSVFSSWRLSGSRFYKTGSNSFSPLSRSGHIKSMKFSEGRKSFEMCTNCFSEPATPAHILECIGLTKQDLADVPLLVLDFLNVYDVMDLV</sequence>
<organism evidence="1 2">
    <name type="scientific">Trichonephila clavipes</name>
    <name type="common">Golden silk orbweaver</name>
    <name type="synonym">Nephila clavipes</name>
    <dbReference type="NCBI Taxonomy" id="2585209"/>
    <lineage>
        <taxon>Eukaryota</taxon>
        <taxon>Metazoa</taxon>
        <taxon>Ecdysozoa</taxon>
        <taxon>Arthropoda</taxon>
        <taxon>Chelicerata</taxon>
        <taxon>Arachnida</taxon>
        <taxon>Araneae</taxon>
        <taxon>Araneomorphae</taxon>
        <taxon>Entelegynae</taxon>
        <taxon>Araneoidea</taxon>
        <taxon>Nephilidae</taxon>
        <taxon>Trichonephila</taxon>
    </lineage>
</organism>
<dbReference type="Proteomes" id="UP000887159">
    <property type="component" value="Unassembled WGS sequence"/>
</dbReference>
<dbReference type="InterPro" id="IPR012337">
    <property type="entry name" value="RNaseH-like_sf"/>
</dbReference>
<proteinExistence type="predicted"/>
<evidence type="ECO:0000313" key="1">
    <source>
        <dbReference type="EMBL" id="GFY25435.1"/>
    </source>
</evidence>
<dbReference type="Gene3D" id="3.30.420.10">
    <property type="entry name" value="Ribonuclease H-like superfamily/Ribonuclease H"/>
    <property type="match status" value="1"/>
</dbReference>
<protein>
    <submittedName>
        <fullName evidence="1">RNase H domain-containing protein</fullName>
    </submittedName>
</protein>
<dbReference type="AlphaFoldDB" id="A0A8X6VZQ5"/>
<accession>A0A8X6VZQ5</accession>
<dbReference type="InterPro" id="IPR036397">
    <property type="entry name" value="RNaseH_sf"/>
</dbReference>
<keyword evidence="2" id="KW-1185">Reference proteome</keyword>
<dbReference type="SUPFAM" id="SSF53098">
    <property type="entry name" value="Ribonuclease H-like"/>
    <property type="match status" value="1"/>
</dbReference>
<comment type="caution">
    <text evidence="1">The sequence shown here is derived from an EMBL/GenBank/DDBJ whole genome shotgun (WGS) entry which is preliminary data.</text>
</comment>
<dbReference type="CDD" id="cd09276">
    <property type="entry name" value="Rnase_HI_RT_non_LTR"/>
    <property type="match status" value="1"/>
</dbReference>
<dbReference type="GO" id="GO:0003676">
    <property type="term" value="F:nucleic acid binding"/>
    <property type="evidence" value="ECO:0007669"/>
    <property type="project" value="InterPro"/>
</dbReference>
<evidence type="ECO:0000313" key="2">
    <source>
        <dbReference type="Proteomes" id="UP000887159"/>
    </source>
</evidence>